<feature type="domain" description="Ketopantoate reductase N-terminal" evidence="2">
    <location>
        <begin position="13"/>
        <end position="182"/>
    </location>
</feature>
<accession>A0A7H9B4W6</accession>
<evidence type="ECO:0000259" key="2">
    <source>
        <dbReference type="Pfam" id="PF02558"/>
    </source>
</evidence>
<reference evidence="4 5" key="1">
    <citation type="submission" date="2020-07" db="EMBL/GenBank/DDBJ databases">
        <title>The yeast mating-type switching endonuclease HO is a domesticated member of an unorthodox homing genetic element family.</title>
        <authorList>
            <person name="Coughlan A.Y."/>
            <person name="Lombardi L."/>
            <person name="Braun-Galleani S."/>
            <person name="Martos A.R."/>
            <person name="Galeote V."/>
            <person name="Bigey F."/>
            <person name="Dequin S."/>
            <person name="Byrne K.P."/>
            <person name="Wolfe K.H."/>
        </authorList>
    </citation>
    <scope>NUCLEOTIDE SEQUENCE [LARGE SCALE GENOMIC DNA]</scope>
    <source>
        <strain evidence="4 5">NRRL Y-6702</strain>
    </source>
</reference>
<proteinExistence type="predicted"/>
<dbReference type="InterPro" id="IPR013332">
    <property type="entry name" value="KPR_N"/>
</dbReference>
<dbReference type="Proteomes" id="UP000509704">
    <property type="component" value="Chromosome 5"/>
</dbReference>
<evidence type="ECO:0000313" key="4">
    <source>
        <dbReference type="EMBL" id="QLG73404.1"/>
    </source>
</evidence>
<feature type="domain" description="Ketopantoate reductase C-terminal" evidence="3">
    <location>
        <begin position="212"/>
        <end position="335"/>
    </location>
</feature>
<dbReference type="FunFam" id="1.10.1040.10:FF:000017">
    <property type="entry name" value="2-dehydropantoate 2-reductase"/>
    <property type="match status" value="1"/>
</dbReference>
<dbReference type="Pfam" id="PF08546">
    <property type="entry name" value="ApbA_C"/>
    <property type="match status" value="1"/>
</dbReference>
<dbReference type="Gene3D" id="1.10.1040.10">
    <property type="entry name" value="N-(1-d-carboxylethyl)-l-norvaline Dehydrogenase, domain 2"/>
    <property type="match status" value="1"/>
</dbReference>
<dbReference type="RefSeq" id="XP_037145131.1">
    <property type="nucleotide sequence ID" value="XM_037289236.1"/>
</dbReference>
<sequence>MVTIDDSKVPNFIVIGAGGVGVITALSLCIRSKSNVSLVVRSDYDHVREFGYQIESCDYGSFTNWRPDHLYRKVEDASKSGTFFDYVVVTTKNIPDGPVSSRVPVIIKPVMESNHYLNAKRPTNVCLIQNGIDIENDILEAFDKNLYNLSLLSGIQLIGSTKTGEGIISQVGQDHLSVGAFDHDDSHAVAAAHAFVDMYNNSGHNIVNYDPNVRYSRWRKLLYNAAINTTTALVGLDVPRCLEFAKDKKSTEEQIFLPAMKEIIALAKSENIELEEEYAHHFVNFSRDIMFKPSMCIDCEKGQLMELEVILGNPLKIAERNGVSTPVLSILYNLLFLTQSSLKEKNGLLKFDESKARIV</sequence>
<evidence type="ECO:0000256" key="1">
    <source>
        <dbReference type="SAM" id="Phobius"/>
    </source>
</evidence>
<gene>
    <name evidence="4" type="ORF">HG535_0E04880</name>
</gene>
<evidence type="ECO:0000259" key="3">
    <source>
        <dbReference type="Pfam" id="PF08546"/>
    </source>
</evidence>
<dbReference type="KEGG" id="zmk:HG535_0E04880"/>
<keyword evidence="1" id="KW-0472">Membrane</keyword>
<dbReference type="Pfam" id="PF02558">
    <property type="entry name" value="ApbA"/>
    <property type="match status" value="1"/>
</dbReference>
<dbReference type="AlphaFoldDB" id="A0A7H9B4W6"/>
<dbReference type="EMBL" id="CP058608">
    <property type="protein sequence ID" value="QLG73404.1"/>
    <property type="molecule type" value="Genomic_DNA"/>
</dbReference>
<keyword evidence="1" id="KW-1133">Transmembrane helix</keyword>
<dbReference type="InterPro" id="IPR013752">
    <property type="entry name" value="KPA_reductase"/>
</dbReference>
<dbReference type="PANTHER" id="PTHR21708:SF30">
    <property type="entry name" value="2-DEHYDROPANTOATE 2-REDUCTASE-RELATED"/>
    <property type="match status" value="1"/>
</dbReference>
<organism evidence="4 5">
    <name type="scientific">Zygotorulaspora mrakii</name>
    <name type="common">Zygosaccharomyces mrakii</name>
    <dbReference type="NCBI Taxonomy" id="42260"/>
    <lineage>
        <taxon>Eukaryota</taxon>
        <taxon>Fungi</taxon>
        <taxon>Dikarya</taxon>
        <taxon>Ascomycota</taxon>
        <taxon>Saccharomycotina</taxon>
        <taxon>Saccharomycetes</taxon>
        <taxon>Saccharomycetales</taxon>
        <taxon>Saccharomycetaceae</taxon>
        <taxon>Zygotorulaspora</taxon>
    </lineage>
</organism>
<dbReference type="SUPFAM" id="SSF48179">
    <property type="entry name" value="6-phosphogluconate dehydrogenase C-terminal domain-like"/>
    <property type="match status" value="1"/>
</dbReference>
<dbReference type="GO" id="GO:0005737">
    <property type="term" value="C:cytoplasm"/>
    <property type="evidence" value="ECO:0007669"/>
    <property type="project" value="TreeGrafter"/>
</dbReference>
<dbReference type="GeneID" id="59237146"/>
<protein>
    <recommendedName>
        <fullName evidence="6">2-dehydropantoate 2-reductase</fullName>
    </recommendedName>
</protein>
<dbReference type="InterPro" id="IPR008927">
    <property type="entry name" value="6-PGluconate_DH-like_C_sf"/>
</dbReference>
<evidence type="ECO:0000313" key="5">
    <source>
        <dbReference type="Proteomes" id="UP000509704"/>
    </source>
</evidence>
<dbReference type="InterPro" id="IPR013328">
    <property type="entry name" value="6PGD_dom2"/>
</dbReference>
<keyword evidence="5" id="KW-1185">Reference proteome</keyword>
<dbReference type="InterPro" id="IPR051402">
    <property type="entry name" value="KPR-Related"/>
</dbReference>
<feature type="transmembrane region" description="Helical" evidence="1">
    <location>
        <begin position="12"/>
        <end position="30"/>
    </location>
</feature>
<dbReference type="OrthoDB" id="3609at2759"/>
<dbReference type="PANTHER" id="PTHR21708">
    <property type="entry name" value="PROBABLE 2-DEHYDROPANTOATE 2-REDUCTASE"/>
    <property type="match status" value="1"/>
</dbReference>
<name>A0A7H9B4W6_ZYGMR</name>
<evidence type="ECO:0008006" key="6">
    <source>
        <dbReference type="Google" id="ProtNLM"/>
    </source>
</evidence>
<dbReference type="Gene3D" id="3.40.50.720">
    <property type="entry name" value="NAD(P)-binding Rossmann-like Domain"/>
    <property type="match status" value="1"/>
</dbReference>
<keyword evidence="1" id="KW-0812">Transmembrane</keyword>